<dbReference type="Pfam" id="PF01494">
    <property type="entry name" value="FAD_binding_3"/>
    <property type="match status" value="1"/>
</dbReference>
<keyword evidence="5" id="KW-0560">Oxidoreductase</keyword>
<evidence type="ECO:0000256" key="2">
    <source>
        <dbReference type="ARBA" id="ARBA00007801"/>
    </source>
</evidence>
<reference evidence="7" key="1">
    <citation type="submission" date="2023-02" db="EMBL/GenBank/DDBJ databases">
        <title>Pathogen: clinical or host-associated sample.</title>
        <authorList>
            <person name="Hergert J."/>
            <person name="Casey R."/>
            <person name="Wagner J."/>
            <person name="Young E.L."/>
            <person name="Oakeson K.F."/>
        </authorList>
    </citation>
    <scope>NUCLEOTIDE SEQUENCE</scope>
    <source>
        <strain evidence="7">2022CK-00830</strain>
    </source>
</reference>
<comment type="cofactor">
    <cofactor evidence="1">
        <name>FAD</name>
        <dbReference type="ChEBI" id="CHEBI:57692"/>
    </cofactor>
</comment>
<dbReference type="Gene3D" id="3.50.50.60">
    <property type="entry name" value="FAD/NAD(P)-binding domain"/>
    <property type="match status" value="1"/>
</dbReference>
<dbReference type="InterPro" id="IPR036249">
    <property type="entry name" value="Thioredoxin-like_sf"/>
</dbReference>
<dbReference type="PANTHER" id="PTHR43004">
    <property type="entry name" value="TRK SYSTEM POTASSIUM UPTAKE PROTEIN"/>
    <property type="match status" value="1"/>
</dbReference>
<protein>
    <submittedName>
        <fullName evidence="7">FAD-dependent monooxygenase</fullName>
    </submittedName>
</protein>
<evidence type="ECO:0000313" key="7">
    <source>
        <dbReference type="EMBL" id="WDH84291.1"/>
    </source>
</evidence>
<dbReference type="Gene3D" id="3.40.30.20">
    <property type="match status" value="1"/>
</dbReference>
<accession>A0AAX3N371</accession>
<evidence type="ECO:0000256" key="1">
    <source>
        <dbReference type="ARBA" id="ARBA00001974"/>
    </source>
</evidence>
<feature type="domain" description="FAD-binding" evidence="6">
    <location>
        <begin position="4"/>
        <end position="338"/>
    </location>
</feature>
<dbReference type="RefSeq" id="WP_274359754.1">
    <property type="nucleotide sequence ID" value="NZ_CP118101.1"/>
</dbReference>
<dbReference type="EMBL" id="CP118101">
    <property type="protein sequence ID" value="WDH84291.1"/>
    <property type="molecule type" value="Genomic_DNA"/>
</dbReference>
<sequence>MNPQVLIVGAGPTGLVMALALQKQGIPFRIVDKNSGTGEASRAIVVHARTLEYYQQLGLADELAQLGIPIQELQIRKDGELKASMKMGDIGLGISPYPYVLSLPQDEHEAILESALKERGDRVEWNTELISFREEGDVVHAVLEKQGECEEAIFQYICGCDGAHSAVRKGLELSFAGGTYEQMFYVADVKSAVPIQGLHISFNHDGFCLTAPVRTTGYVRLIGIIPKVVLEQGLPDDFNVIAPYASPNTEAEIQEVNWFSTFKVHHRVSEHFRKGRIFIAGDAGHVHSPAGGQGMNTGIGDAMNLAWKLAAVLQGEADEQILDSYETERIGFAETLVATTDRAFQIMVGKGINSKLAMEVIIPYFVPVLFHLPPARRKAFEILSQTRIHYPDSLLSEGKAGHLQAGDRLPWVEMSEDNYKPLQSMKWQLHVYGQADPELVLFAADRSIPLYEFNDPSAFKKAGIPMGSLFLVRPDGYIGFAQAVQNVEQLVNYLNKVKIKISN</sequence>
<keyword evidence="3" id="KW-0285">Flavoprotein</keyword>
<dbReference type="AlphaFoldDB" id="A0AAX3N371"/>
<evidence type="ECO:0000313" key="8">
    <source>
        <dbReference type="Proteomes" id="UP001220962"/>
    </source>
</evidence>
<dbReference type="Proteomes" id="UP001220962">
    <property type="component" value="Chromosome"/>
</dbReference>
<keyword evidence="7" id="KW-0503">Monooxygenase</keyword>
<evidence type="ECO:0000256" key="4">
    <source>
        <dbReference type="ARBA" id="ARBA00022827"/>
    </source>
</evidence>
<evidence type="ECO:0000256" key="5">
    <source>
        <dbReference type="ARBA" id="ARBA00023002"/>
    </source>
</evidence>
<proteinExistence type="inferred from homology"/>
<dbReference type="InterPro" id="IPR050641">
    <property type="entry name" value="RIFMO-like"/>
</dbReference>
<dbReference type="Gene3D" id="3.30.70.2450">
    <property type="match status" value="1"/>
</dbReference>
<dbReference type="PANTHER" id="PTHR43004:SF19">
    <property type="entry name" value="BINDING MONOOXYGENASE, PUTATIVE (JCVI)-RELATED"/>
    <property type="match status" value="1"/>
</dbReference>
<evidence type="ECO:0000259" key="6">
    <source>
        <dbReference type="Pfam" id="PF01494"/>
    </source>
</evidence>
<organism evidence="7 8">
    <name type="scientific">Paenibacillus urinalis</name>
    <dbReference type="NCBI Taxonomy" id="521520"/>
    <lineage>
        <taxon>Bacteria</taxon>
        <taxon>Bacillati</taxon>
        <taxon>Bacillota</taxon>
        <taxon>Bacilli</taxon>
        <taxon>Bacillales</taxon>
        <taxon>Paenibacillaceae</taxon>
        <taxon>Paenibacillus</taxon>
    </lineage>
</organism>
<dbReference type="InterPro" id="IPR036188">
    <property type="entry name" value="FAD/NAD-bd_sf"/>
</dbReference>
<dbReference type="GO" id="GO:0016709">
    <property type="term" value="F:oxidoreductase activity, acting on paired donors, with incorporation or reduction of molecular oxygen, NAD(P)H as one donor, and incorporation of one atom of oxygen"/>
    <property type="evidence" value="ECO:0007669"/>
    <property type="project" value="UniProtKB-ARBA"/>
</dbReference>
<evidence type="ECO:0000256" key="3">
    <source>
        <dbReference type="ARBA" id="ARBA00022630"/>
    </source>
</evidence>
<gene>
    <name evidence="7" type="ORF">PUW23_08805</name>
</gene>
<dbReference type="SUPFAM" id="SSF52833">
    <property type="entry name" value="Thioredoxin-like"/>
    <property type="match status" value="1"/>
</dbReference>
<keyword evidence="4" id="KW-0274">FAD</keyword>
<dbReference type="InterPro" id="IPR038220">
    <property type="entry name" value="PHOX_C_sf"/>
</dbReference>
<dbReference type="GO" id="GO:0071949">
    <property type="term" value="F:FAD binding"/>
    <property type="evidence" value="ECO:0007669"/>
    <property type="project" value="InterPro"/>
</dbReference>
<dbReference type="InterPro" id="IPR002938">
    <property type="entry name" value="FAD-bd"/>
</dbReference>
<comment type="similarity">
    <text evidence="2">Belongs to the PheA/TfdB FAD monooxygenase family.</text>
</comment>
<dbReference type="PRINTS" id="PR00420">
    <property type="entry name" value="RNGMNOXGNASE"/>
</dbReference>
<name>A0AAX3N371_9BACL</name>
<dbReference type="SUPFAM" id="SSF51905">
    <property type="entry name" value="FAD/NAD(P)-binding domain"/>
    <property type="match status" value="1"/>
</dbReference>